<evidence type="ECO:0000313" key="2">
    <source>
        <dbReference type="Proteomes" id="UP000093080"/>
    </source>
</evidence>
<reference evidence="1 2" key="1">
    <citation type="submission" date="2016-06" db="EMBL/GenBank/DDBJ databases">
        <title>Respiratory ammonification of nitrate coupled to the oxidation of elemental sulfur in deep-sea autotrophic thermophilic bacteria.</title>
        <authorList>
            <person name="Slobodkina G.B."/>
            <person name="Mardanov A.V."/>
            <person name="Ravin N.V."/>
            <person name="Frolova A.A."/>
            <person name="Viryasiv M.B."/>
            <person name="Chernyh N.A."/>
            <person name="Bonch-Osmolovskaya E.A."/>
            <person name="Slobodkin A.I."/>
        </authorList>
    </citation>
    <scope>NUCLEOTIDE SEQUENCE [LARGE SCALE GENOMIC DNA]</scope>
    <source>
        <strain evidence="1 2">S69</strain>
    </source>
</reference>
<organism evidence="1 2">
    <name type="scientific">Dissulfuribacter thermophilus</name>
    <dbReference type="NCBI Taxonomy" id="1156395"/>
    <lineage>
        <taxon>Bacteria</taxon>
        <taxon>Pseudomonadati</taxon>
        <taxon>Thermodesulfobacteriota</taxon>
        <taxon>Dissulfuribacteria</taxon>
        <taxon>Dissulfuribacterales</taxon>
        <taxon>Dissulfuribacteraceae</taxon>
        <taxon>Dissulfuribacter</taxon>
    </lineage>
</organism>
<evidence type="ECO:0000313" key="1">
    <source>
        <dbReference type="EMBL" id="OCC14393.1"/>
    </source>
</evidence>
<comment type="caution">
    <text evidence="1">The sequence shown here is derived from an EMBL/GenBank/DDBJ whole genome shotgun (WGS) entry which is preliminary data.</text>
</comment>
<proteinExistence type="predicted"/>
<gene>
    <name evidence="1" type="ORF">DBT_2266</name>
</gene>
<keyword evidence="2" id="KW-1185">Reference proteome</keyword>
<dbReference type="Proteomes" id="UP000093080">
    <property type="component" value="Unassembled WGS sequence"/>
</dbReference>
<name>A0A1B9F3F4_9BACT</name>
<dbReference type="STRING" id="1156395.DBT_2266"/>
<sequence length="75" mass="9000">MLGLNRFILQDKRKLPPSGFFLLQGARYRKDPPNASHYFPVTRFFEGNRFPERNQAENLYFFDILEDFKYYLTSG</sequence>
<dbReference type="EMBL" id="MAGO01000013">
    <property type="protein sequence ID" value="OCC14393.1"/>
    <property type="molecule type" value="Genomic_DNA"/>
</dbReference>
<dbReference type="AlphaFoldDB" id="A0A1B9F3F4"/>
<protein>
    <submittedName>
        <fullName evidence="1">Uncharacterized protein</fullName>
    </submittedName>
</protein>
<accession>A0A1B9F3F4</accession>